<dbReference type="InterPro" id="IPR001412">
    <property type="entry name" value="aa-tRNA-synth_I_CS"/>
</dbReference>
<dbReference type="EMBL" id="MGFD01000014">
    <property type="protein sequence ID" value="OGL99137.1"/>
    <property type="molecule type" value="Genomic_DNA"/>
</dbReference>
<dbReference type="GO" id="GO:0004830">
    <property type="term" value="F:tryptophan-tRNA ligase activity"/>
    <property type="evidence" value="ECO:0007669"/>
    <property type="project" value="UniProtKB-UniRule"/>
</dbReference>
<evidence type="ECO:0000256" key="5">
    <source>
        <dbReference type="ARBA" id="ARBA00022840"/>
    </source>
</evidence>
<dbReference type="InterPro" id="IPR002305">
    <property type="entry name" value="aa-tRNA-synth_Ic"/>
</dbReference>
<comment type="similarity">
    <text evidence="1 9">Belongs to the class-I aminoacyl-tRNA synthetase family.</text>
</comment>
<organism evidence="10 11">
    <name type="scientific">Candidatus Uhrbacteria bacterium RIFOXYB2_FULL_45_11</name>
    <dbReference type="NCBI Taxonomy" id="1802421"/>
    <lineage>
        <taxon>Bacteria</taxon>
        <taxon>Candidatus Uhriibacteriota</taxon>
    </lineage>
</organism>
<evidence type="ECO:0000256" key="4">
    <source>
        <dbReference type="ARBA" id="ARBA00022741"/>
    </source>
</evidence>
<dbReference type="PROSITE" id="PS00178">
    <property type="entry name" value="AA_TRNA_LIGASE_I"/>
    <property type="match status" value="1"/>
</dbReference>
<dbReference type="AlphaFoldDB" id="A0A1F7WA99"/>
<evidence type="ECO:0000313" key="11">
    <source>
        <dbReference type="Proteomes" id="UP000177331"/>
    </source>
</evidence>
<dbReference type="NCBIfam" id="TIGR00233">
    <property type="entry name" value="trpS"/>
    <property type="match status" value="1"/>
</dbReference>
<keyword evidence="6 9" id="KW-0648">Protein biosynthesis</keyword>
<comment type="caution">
    <text evidence="10">The sequence shown here is derived from an EMBL/GenBank/DDBJ whole genome shotgun (WGS) entry which is preliminary data.</text>
</comment>
<dbReference type="Gene3D" id="1.10.240.10">
    <property type="entry name" value="Tyrosyl-Transfer RNA Synthetase"/>
    <property type="match status" value="1"/>
</dbReference>
<keyword evidence="3 9" id="KW-0436">Ligase</keyword>
<dbReference type="InterPro" id="IPR014729">
    <property type="entry name" value="Rossmann-like_a/b/a_fold"/>
</dbReference>
<dbReference type="InterPro" id="IPR002306">
    <property type="entry name" value="Trp-tRNA-ligase"/>
</dbReference>
<protein>
    <recommendedName>
        <fullName evidence="2 8">Tryptophan--tRNA ligase</fullName>
        <ecNumber evidence="2 8">6.1.1.2</ecNumber>
    </recommendedName>
</protein>
<dbReference type="GO" id="GO:0006436">
    <property type="term" value="P:tryptophanyl-tRNA aminoacylation"/>
    <property type="evidence" value="ECO:0007669"/>
    <property type="project" value="UniProtKB-UniRule"/>
</dbReference>
<dbReference type="Proteomes" id="UP000177331">
    <property type="component" value="Unassembled WGS sequence"/>
</dbReference>
<gene>
    <name evidence="10" type="ORF">A2318_02410</name>
</gene>
<keyword evidence="7 9" id="KW-0030">Aminoacyl-tRNA synthetase</keyword>
<evidence type="ECO:0000256" key="6">
    <source>
        <dbReference type="ARBA" id="ARBA00022917"/>
    </source>
</evidence>
<dbReference type="EC" id="6.1.1.2" evidence="2 8"/>
<evidence type="ECO:0000256" key="7">
    <source>
        <dbReference type="ARBA" id="ARBA00023146"/>
    </source>
</evidence>
<dbReference type="GO" id="GO:0005829">
    <property type="term" value="C:cytosol"/>
    <property type="evidence" value="ECO:0007669"/>
    <property type="project" value="TreeGrafter"/>
</dbReference>
<evidence type="ECO:0000256" key="1">
    <source>
        <dbReference type="ARBA" id="ARBA00005594"/>
    </source>
</evidence>
<dbReference type="Gene3D" id="3.40.50.620">
    <property type="entry name" value="HUPs"/>
    <property type="match status" value="1"/>
</dbReference>
<dbReference type="PANTHER" id="PTHR43766">
    <property type="entry name" value="TRYPTOPHAN--TRNA LIGASE, MITOCHONDRIAL"/>
    <property type="match status" value="1"/>
</dbReference>
<reference evidence="10 11" key="1">
    <citation type="journal article" date="2016" name="Nat. Commun.">
        <title>Thousands of microbial genomes shed light on interconnected biogeochemical processes in an aquifer system.</title>
        <authorList>
            <person name="Anantharaman K."/>
            <person name="Brown C.T."/>
            <person name="Hug L.A."/>
            <person name="Sharon I."/>
            <person name="Castelle C.J."/>
            <person name="Probst A.J."/>
            <person name="Thomas B.C."/>
            <person name="Singh A."/>
            <person name="Wilkins M.J."/>
            <person name="Karaoz U."/>
            <person name="Brodie E.L."/>
            <person name="Williams K.H."/>
            <person name="Hubbard S.S."/>
            <person name="Banfield J.F."/>
        </authorList>
    </citation>
    <scope>NUCLEOTIDE SEQUENCE [LARGE SCALE GENOMIC DNA]</scope>
</reference>
<dbReference type="STRING" id="1802421.A2318_02410"/>
<sequence>MEPTGFFALFEENVMEQRVILSGIRPTGILHLGNLLGAMRHFVELAKDPKNFCMYFIANQHAQTTGMDPVSAAEMQKELLGIVLDFMACGLDPNSDNVLLYAQSSIPETSELAWMLSCVATVSELMGMHHFAEKREALKTGSDTASTGLLTYPVLMAADILGPNAHLVPVGADQHEHVELARSLARRFNNRFGVEHFRIPELLEGPGIRVPGLKGQGKMGKSEPKGTLSLHDSPDLIRTKIKKADKRLPDNLSTGEKSIEPRIEDQPGIPEKCRVYLLHALACNSAAEEMEIQFGCRRGTLRCGDCKHMLANRIVDMLTPIQERRRELNAQGGEKLALEILHEHGKRARAIIAPNVQAIKELTGIPTY</sequence>
<dbReference type="SUPFAM" id="SSF52374">
    <property type="entry name" value="Nucleotidylyl transferase"/>
    <property type="match status" value="1"/>
</dbReference>
<dbReference type="InterPro" id="IPR050203">
    <property type="entry name" value="Trp-tRNA_synthetase"/>
</dbReference>
<evidence type="ECO:0000256" key="2">
    <source>
        <dbReference type="ARBA" id="ARBA00013161"/>
    </source>
</evidence>
<dbReference type="CDD" id="cd00806">
    <property type="entry name" value="TrpRS_core"/>
    <property type="match status" value="1"/>
</dbReference>
<name>A0A1F7WA99_9BACT</name>
<dbReference type="Pfam" id="PF00579">
    <property type="entry name" value="tRNA-synt_1b"/>
    <property type="match status" value="1"/>
</dbReference>
<evidence type="ECO:0000256" key="9">
    <source>
        <dbReference type="RuleBase" id="RU363036"/>
    </source>
</evidence>
<evidence type="ECO:0000256" key="8">
    <source>
        <dbReference type="NCBIfam" id="TIGR00233"/>
    </source>
</evidence>
<dbReference type="PRINTS" id="PR01039">
    <property type="entry name" value="TRNASYNTHTRP"/>
</dbReference>
<dbReference type="PANTHER" id="PTHR43766:SF1">
    <property type="entry name" value="TRYPTOPHAN--TRNA LIGASE, MITOCHONDRIAL"/>
    <property type="match status" value="1"/>
</dbReference>
<proteinExistence type="inferred from homology"/>
<accession>A0A1F7WA99</accession>
<evidence type="ECO:0000313" key="10">
    <source>
        <dbReference type="EMBL" id="OGL99137.1"/>
    </source>
</evidence>
<dbReference type="GO" id="GO:0005524">
    <property type="term" value="F:ATP binding"/>
    <property type="evidence" value="ECO:0007669"/>
    <property type="project" value="UniProtKB-KW"/>
</dbReference>
<keyword evidence="5 9" id="KW-0067">ATP-binding</keyword>
<keyword evidence="4 9" id="KW-0547">Nucleotide-binding</keyword>
<evidence type="ECO:0000256" key="3">
    <source>
        <dbReference type="ARBA" id="ARBA00022598"/>
    </source>
</evidence>